<evidence type="ECO:0000313" key="3">
    <source>
        <dbReference type="EMBL" id="QWZ10036.1"/>
    </source>
</evidence>
<dbReference type="PANTHER" id="PTHR24094:SF15">
    <property type="entry name" value="AMP-DEPENDENT SYNTHETASE_LIGASE DOMAIN-CONTAINING PROTEIN-RELATED"/>
    <property type="match status" value="1"/>
</dbReference>
<feature type="region of interest" description="Disordered" evidence="1">
    <location>
        <begin position="43"/>
        <end position="102"/>
    </location>
</feature>
<protein>
    <submittedName>
        <fullName evidence="3">Excalibur calcium-binding domain-containing protein</fullName>
    </submittedName>
</protein>
<evidence type="ECO:0000259" key="2">
    <source>
        <dbReference type="SMART" id="SM00894"/>
    </source>
</evidence>
<reference evidence="3" key="1">
    <citation type="submission" date="2021-06" db="EMBL/GenBank/DDBJ databases">
        <title>Complete genome sequence of Nocardioides sp. G188.</title>
        <authorList>
            <person name="Im W.-T."/>
        </authorList>
    </citation>
    <scope>NUCLEOTIDE SEQUENCE</scope>
    <source>
        <strain evidence="3">G188</strain>
    </source>
</reference>
<organism evidence="3 4">
    <name type="scientific">Nocardioides panacis</name>
    <dbReference type="NCBI Taxonomy" id="2849501"/>
    <lineage>
        <taxon>Bacteria</taxon>
        <taxon>Bacillati</taxon>
        <taxon>Actinomycetota</taxon>
        <taxon>Actinomycetes</taxon>
        <taxon>Propionibacteriales</taxon>
        <taxon>Nocardioidaceae</taxon>
        <taxon>Nocardioides</taxon>
    </lineage>
</organism>
<evidence type="ECO:0000313" key="4">
    <source>
        <dbReference type="Proteomes" id="UP000683575"/>
    </source>
</evidence>
<evidence type="ECO:0000256" key="1">
    <source>
        <dbReference type="SAM" id="MobiDB-lite"/>
    </source>
</evidence>
<dbReference type="EMBL" id="CP077062">
    <property type="protein sequence ID" value="QWZ10036.1"/>
    <property type="molecule type" value="Genomic_DNA"/>
</dbReference>
<feature type="compositionally biased region" description="Low complexity" evidence="1">
    <location>
        <begin position="50"/>
        <end position="74"/>
    </location>
</feature>
<dbReference type="SMART" id="SM00894">
    <property type="entry name" value="Excalibur"/>
    <property type="match status" value="1"/>
</dbReference>
<sequence>MTAADHPAARSAHAEDPVVTRLTRPALAPLAVAAVLMAVLTGCTDDPSSAKESPTSAATATATDTSSAAESPLASPSPSPSPSPSVPSASGSPTGGTQGRPGTAWAALEALTVKGRAPMTGYDRNQFGTEWDDAVGGFSYSRNGCDTRNDLLARDLQREVVESNGCVVDSGVLAYDPYSGDRNYYFDKHDNDYATDLDAEHIVALGNAWVTGAQQLSAAQRAALANDPTNLMLVNPSLNRQKGDADFATWLPPNKQFRCSYAARQIRVKAQYHLWVTAPERAAMERVLVTCPGEPLAQPDPQDGHQVSADVDRPASTTPQPVQQATSGAAQPSGNGGAAVSYENCDAVRAAGAAPIHRGDPGYGSHLDRDGDGSGCE</sequence>
<feature type="region of interest" description="Disordered" evidence="1">
    <location>
        <begin position="353"/>
        <end position="377"/>
    </location>
</feature>
<dbReference type="AlphaFoldDB" id="A0A975T213"/>
<dbReference type="Proteomes" id="UP000683575">
    <property type="component" value="Chromosome"/>
</dbReference>
<dbReference type="KEGG" id="nps:KRR39_10045"/>
<gene>
    <name evidence="3" type="ORF">KRR39_10045</name>
</gene>
<feature type="compositionally biased region" description="Pro residues" evidence="1">
    <location>
        <begin position="75"/>
        <end position="85"/>
    </location>
</feature>
<proteinExistence type="predicted"/>
<name>A0A975T213_9ACTN</name>
<feature type="compositionally biased region" description="Polar residues" evidence="1">
    <location>
        <begin position="315"/>
        <end position="333"/>
    </location>
</feature>
<accession>A0A975T213</accession>
<feature type="domain" description="Excalibur calcium-binding" evidence="2">
    <location>
        <begin position="341"/>
        <end position="377"/>
    </location>
</feature>
<keyword evidence="4" id="KW-1185">Reference proteome</keyword>
<dbReference type="PANTHER" id="PTHR24094">
    <property type="entry name" value="SECRETED PROTEIN"/>
    <property type="match status" value="1"/>
</dbReference>
<feature type="compositionally biased region" description="Basic and acidic residues" evidence="1">
    <location>
        <begin position="366"/>
        <end position="377"/>
    </location>
</feature>
<dbReference type="InterPro" id="IPR008613">
    <property type="entry name" value="Excalibur_Ca-bd_domain"/>
</dbReference>
<dbReference type="Pfam" id="PF05901">
    <property type="entry name" value="Excalibur"/>
    <property type="match status" value="1"/>
</dbReference>
<dbReference type="Pfam" id="PF07510">
    <property type="entry name" value="GmrSD_C"/>
    <property type="match status" value="1"/>
</dbReference>
<feature type="region of interest" description="Disordered" evidence="1">
    <location>
        <begin position="293"/>
        <end position="340"/>
    </location>
</feature>
<dbReference type="InterPro" id="IPR011089">
    <property type="entry name" value="GmrSD_C"/>
</dbReference>